<comment type="caution">
    <text evidence="1">The sequence shown here is derived from an EMBL/GenBank/DDBJ whole genome shotgun (WGS) entry which is preliminary data.</text>
</comment>
<gene>
    <name evidence="1" type="ORF">CTRU02_205791</name>
</gene>
<evidence type="ECO:0000313" key="1">
    <source>
        <dbReference type="EMBL" id="KAL0939181.1"/>
    </source>
</evidence>
<protein>
    <submittedName>
        <fullName evidence="1">Uncharacterized protein</fullName>
    </submittedName>
</protein>
<sequence length="237" mass="25189">MRAWIRQHRGHYKSSLKLVDSLPTPPVPGPDSSDIIVHVSYVALEFSIAYFMDFFPSLQILPPLIPELCVSGTVASAGGKAPEGLRQPGTQVLAMTDPMSMVFCGAGALKEYMRLPEAYVVPLPKLNTHVDEHSADGHPTLSLAQGAGLISNGSTAQATVRAAKVCSGQRVLINGASGSVGHIAAQLCRARGAFVVGVASGVNENSEFDVEDLIPAYERVMSKRARGKVLIRMHSGE</sequence>
<reference evidence="1 2" key="1">
    <citation type="journal article" date="2020" name="Phytopathology">
        <title>Genome Sequence Resources of Colletotrichum truncatum, C. plurivorum, C. musicola, and C. sojae: Four Species Pathogenic to Soybean (Glycine max).</title>
        <authorList>
            <person name="Rogerio F."/>
            <person name="Boufleur T.R."/>
            <person name="Ciampi-Guillardi M."/>
            <person name="Sukno S.A."/>
            <person name="Thon M.R."/>
            <person name="Massola Junior N.S."/>
            <person name="Baroncelli R."/>
        </authorList>
    </citation>
    <scope>NUCLEOTIDE SEQUENCE [LARGE SCALE GENOMIC DNA]</scope>
    <source>
        <strain evidence="1 2">CMES1059</strain>
    </source>
</reference>
<keyword evidence="2" id="KW-1185">Reference proteome</keyword>
<evidence type="ECO:0000313" key="2">
    <source>
        <dbReference type="Proteomes" id="UP000805649"/>
    </source>
</evidence>
<organism evidence="1 2">
    <name type="scientific">Colletotrichum truncatum</name>
    <name type="common">Anthracnose fungus</name>
    <name type="synonym">Colletotrichum capsici</name>
    <dbReference type="NCBI Taxonomy" id="5467"/>
    <lineage>
        <taxon>Eukaryota</taxon>
        <taxon>Fungi</taxon>
        <taxon>Dikarya</taxon>
        <taxon>Ascomycota</taxon>
        <taxon>Pezizomycotina</taxon>
        <taxon>Sordariomycetes</taxon>
        <taxon>Hypocreomycetidae</taxon>
        <taxon>Glomerellales</taxon>
        <taxon>Glomerellaceae</taxon>
        <taxon>Colletotrichum</taxon>
        <taxon>Colletotrichum truncatum species complex</taxon>
    </lineage>
</organism>
<accession>A0ACC3Z514</accession>
<proteinExistence type="predicted"/>
<dbReference type="Proteomes" id="UP000805649">
    <property type="component" value="Unassembled WGS sequence"/>
</dbReference>
<name>A0ACC3Z514_COLTU</name>
<dbReference type="EMBL" id="VUJX02000003">
    <property type="protein sequence ID" value="KAL0939181.1"/>
    <property type="molecule type" value="Genomic_DNA"/>
</dbReference>